<gene>
    <name evidence="1" type="ORF">LCGC14_2428160</name>
</gene>
<organism evidence="1">
    <name type="scientific">marine sediment metagenome</name>
    <dbReference type="NCBI Taxonomy" id="412755"/>
    <lineage>
        <taxon>unclassified sequences</taxon>
        <taxon>metagenomes</taxon>
        <taxon>ecological metagenomes</taxon>
    </lineage>
</organism>
<protein>
    <submittedName>
        <fullName evidence="1">Uncharacterized protein</fullName>
    </submittedName>
</protein>
<proteinExistence type="predicted"/>
<reference evidence="1" key="1">
    <citation type="journal article" date="2015" name="Nature">
        <title>Complex archaea that bridge the gap between prokaryotes and eukaryotes.</title>
        <authorList>
            <person name="Spang A."/>
            <person name="Saw J.H."/>
            <person name="Jorgensen S.L."/>
            <person name="Zaremba-Niedzwiedzka K."/>
            <person name="Martijn J."/>
            <person name="Lind A.E."/>
            <person name="van Eijk R."/>
            <person name="Schleper C."/>
            <person name="Guy L."/>
            <person name="Ettema T.J."/>
        </authorList>
    </citation>
    <scope>NUCLEOTIDE SEQUENCE</scope>
</reference>
<sequence>DQVVRNSVEHIERLEKLAQLSGKTVKQVADEAMALYEAKEGGAA</sequence>
<accession>A0A0F9EGQ3</accession>
<dbReference type="EMBL" id="LAZR01037079">
    <property type="protein sequence ID" value="KKL23163.1"/>
    <property type="molecule type" value="Genomic_DNA"/>
</dbReference>
<dbReference type="AlphaFoldDB" id="A0A0F9EGQ3"/>
<feature type="non-terminal residue" evidence="1">
    <location>
        <position position="1"/>
    </location>
</feature>
<comment type="caution">
    <text evidence="1">The sequence shown here is derived from an EMBL/GenBank/DDBJ whole genome shotgun (WGS) entry which is preliminary data.</text>
</comment>
<name>A0A0F9EGQ3_9ZZZZ</name>
<evidence type="ECO:0000313" key="1">
    <source>
        <dbReference type="EMBL" id="KKL23163.1"/>
    </source>
</evidence>